<proteinExistence type="predicted"/>
<gene>
    <name evidence="2" type="ORF">PG999_008763</name>
</gene>
<reference evidence="2 3" key="1">
    <citation type="submission" date="2023-01" db="EMBL/GenBank/DDBJ databases">
        <title>Analysis of 21 Apiospora genomes using comparative genomics revels a genus with tremendous synthesis potential of carbohydrate active enzymes and secondary metabolites.</title>
        <authorList>
            <person name="Sorensen T."/>
        </authorList>
    </citation>
    <scope>NUCLEOTIDE SEQUENCE [LARGE SCALE GENOMIC DNA]</scope>
    <source>
        <strain evidence="2 3">CBS 117206</strain>
    </source>
</reference>
<keyword evidence="3" id="KW-1185">Reference proteome</keyword>
<dbReference type="InterPro" id="IPR046676">
    <property type="entry name" value="DUF6546"/>
</dbReference>
<dbReference type="Proteomes" id="UP001392437">
    <property type="component" value="Unassembled WGS sequence"/>
</dbReference>
<evidence type="ECO:0000313" key="2">
    <source>
        <dbReference type="EMBL" id="KAK8105404.1"/>
    </source>
</evidence>
<evidence type="ECO:0000313" key="3">
    <source>
        <dbReference type="Proteomes" id="UP001392437"/>
    </source>
</evidence>
<comment type="caution">
    <text evidence="2">The sequence shown here is derived from an EMBL/GenBank/DDBJ whole genome shotgun (WGS) entry which is preliminary data.</text>
</comment>
<sequence>MTRTVIVQSEEKDSVGHCHYQLEWNLLPMDIQELVLDQLHYGVSSGSLSTSYAKLASVCREWQLRFEPLAFRHLDLESSTLGDFEKYIKRVENRRSYINGITFQVKLNTYRKYLRLRRETQKDRFDNNVVFTKQVTRLFQTLGRMYSGYDFTRQRYNHGMELELVVSCDSDSDPGGTTVYVNRFYNSRIDWHMDTYESEQGACVALPLLPMFDKFIMSRQSHRIINPRTLSLILSYLPQIKVVVLEPWLNPFDEEEDWIQLVEALPSHVYRISACEVFSSYRCDVPMDKSDWHVRRRPALAKVLIDSTVHLENVSLLNLIDARHFFADFWPGSQSRRCGGGVATLPELPRWDNLQLLTLTANWCRPDGTIDDVTDNILLAAARAVLRMPRLQMLQIYTEGAGSINYQPALLCYEAHDAHTTLFCATAWSTDVSRHVVRAWETVADHNTRHELRFVHEGASAWLATRIKCAADMHLLLKRGREIIDPESHKEFEWFGLKDESEIEWFGLPDES</sequence>
<dbReference type="EMBL" id="JAQQWP010000008">
    <property type="protein sequence ID" value="KAK8105404.1"/>
    <property type="molecule type" value="Genomic_DNA"/>
</dbReference>
<feature type="domain" description="DUF6546" evidence="1">
    <location>
        <begin position="265"/>
        <end position="484"/>
    </location>
</feature>
<accession>A0AAW0QP72</accession>
<name>A0AAW0QP72_9PEZI</name>
<evidence type="ECO:0000259" key="1">
    <source>
        <dbReference type="Pfam" id="PF20183"/>
    </source>
</evidence>
<organism evidence="2 3">
    <name type="scientific">Apiospora kogelbergensis</name>
    <dbReference type="NCBI Taxonomy" id="1337665"/>
    <lineage>
        <taxon>Eukaryota</taxon>
        <taxon>Fungi</taxon>
        <taxon>Dikarya</taxon>
        <taxon>Ascomycota</taxon>
        <taxon>Pezizomycotina</taxon>
        <taxon>Sordariomycetes</taxon>
        <taxon>Xylariomycetidae</taxon>
        <taxon>Amphisphaeriales</taxon>
        <taxon>Apiosporaceae</taxon>
        <taxon>Apiospora</taxon>
    </lineage>
</organism>
<protein>
    <recommendedName>
        <fullName evidence="1">DUF6546 domain-containing protein</fullName>
    </recommendedName>
</protein>
<dbReference type="AlphaFoldDB" id="A0AAW0QP72"/>
<dbReference type="Pfam" id="PF20183">
    <property type="entry name" value="DUF6546"/>
    <property type="match status" value="1"/>
</dbReference>